<evidence type="ECO:0000256" key="3">
    <source>
        <dbReference type="ARBA" id="ARBA00022544"/>
    </source>
</evidence>
<accession>A0A7W5CDV2</accession>
<protein>
    <submittedName>
        <fullName evidence="11">Ger(X)C family germination protein</fullName>
    </submittedName>
</protein>
<comment type="similarity">
    <text evidence="2">Belongs to the GerABKC lipoprotein family.</text>
</comment>
<keyword evidence="5" id="KW-0472">Membrane</keyword>
<dbReference type="RefSeq" id="WP_183570879.1">
    <property type="nucleotide sequence ID" value="NZ_CBCSLB010000029.1"/>
</dbReference>
<dbReference type="GO" id="GO:0009847">
    <property type="term" value="P:spore germination"/>
    <property type="evidence" value="ECO:0007669"/>
    <property type="project" value="InterPro"/>
</dbReference>
<dbReference type="InterPro" id="IPR046953">
    <property type="entry name" value="Spore_GerAC-like_C"/>
</dbReference>
<dbReference type="Proteomes" id="UP000518605">
    <property type="component" value="Unassembled WGS sequence"/>
</dbReference>
<keyword evidence="4 8" id="KW-0732">Signal</keyword>
<dbReference type="PANTHER" id="PTHR35789:SF1">
    <property type="entry name" value="SPORE GERMINATION PROTEIN B3"/>
    <property type="match status" value="1"/>
</dbReference>
<reference evidence="11 12" key="1">
    <citation type="submission" date="2020-08" db="EMBL/GenBank/DDBJ databases">
        <title>Genomic Encyclopedia of Type Strains, Phase III (KMG-III): the genomes of soil and plant-associated and newly described type strains.</title>
        <authorList>
            <person name="Whitman W."/>
        </authorList>
    </citation>
    <scope>NUCLEOTIDE SEQUENCE [LARGE SCALE GENOMIC DNA]</scope>
    <source>
        <strain evidence="11 12">CECT 8234</strain>
    </source>
</reference>
<dbReference type="InterPro" id="IPR038501">
    <property type="entry name" value="Spore_GerAC_C_sf"/>
</dbReference>
<dbReference type="Pfam" id="PF25198">
    <property type="entry name" value="Spore_GerAC_N"/>
    <property type="match status" value="1"/>
</dbReference>
<feature type="domain" description="Spore germination protein N-terminal" evidence="10">
    <location>
        <begin position="20"/>
        <end position="186"/>
    </location>
</feature>
<dbReference type="NCBIfam" id="TIGR02887">
    <property type="entry name" value="spore_ger_x_C"/>
    <property type="match status" value="1"/>
</dbReference>
<dbReference type="PROSITE" id="PS51257">
    <property type="entry name" value="PROKAR_LIPOPROTEIN"/>
    <property type="match status" value="1"/>
</dbReference>
<evidence type="ECO:0000256" key="1">
    <source>
        <dbReference type="ARBA" id="ARBA00004635"/>
    </source>
</evidence>
<feature type="chain" id="PRO_5038841591" evidence="8">
    <location>
        <begin position="22"/>
        <end position="368"/>
    </location>
</feature>
<comment type="subcellular location">
    <subcellularLocation>
        <location evidence="1">Membrane</location>
        <topology evidence="1">Lipid-anchor</topology>
    </subcellularLocation>
</comment>
<name>A0A7W5CDV2_9BACL</name>
<dbReference type="InterPro" id="IPR057336">
    <property type="entry name" value="GerAC_N"/>
</dbReference>
<keyword evidence="7" id="KW-0449">Lipoprotein</keyword>
<organism evidence="11 12">
    <name type="scientific">Paenibacillus endophyticus</name>
    <dbReference type="NCBI Taxonomy" id="1294268"/>
    <lineage>
        <taxon>Bacteria</taxon>
        <taxon>Bacillati</taxon>
        <taxon>Bacillota</taxon>
        <taxon>Bacilli</taxon>
        <taxon>Bacillales</taxon>
        <taxon>Paenibacillaceae</taxon>
        <taxon>Paenibacillus</taxon>
    </lineage>
</organism>
<evidence type="ECO:0000313" key="12">
    <source>
        <dbReference type="Proteomes" id="UP000518605"/>
    </source>
</evidence>
<evidence type="ECO:0000256" key="7">
    <source>
        <dbReference type="ARBA" id="ARBA00023288"/>
    </source>
</evidence>
<gene>
    <name evidence="11" type="ORF">FHS16_005979</name>
</gene>
<dbReference type="EMBL" id="JACHXW010000029">
    <property type="protein sequence ID" value="MBB3155863.1"/>
    <property type="molecule type" value="Genomic_DNA"/>
</dbReference>
<evidence type="ECO:0000256" key="5">
    <source>
        <dbReference type="ARBA" id="ARBA00023136"/>
    </source>
</evidence>
<comment type="caution">
    <text evidence="11">The sequence shown here is derived from an EMBL/GenBank/DDBJ whole genome shotgun (WGS) entry which is preliminary data.</text>
</comment>
<proteinExistence type="inferred from homology"/>
<sequence length="368" mass="41794">MKSRLLLVLLPLLLLSACWDSKDINKRALPIALGISKNENHNYKVGLRIPEPHNSSTNIRYVQAEAPTIGQAIERIRMKMADDIDLLHLKLILISEPLAKEGLRDIVEYAMQSNSIQPKAMVAIVRSDMSKFLSSMDEDGEEAGQGLSDFFSKQAGWTPHIATAKIWEVYRALYFYTEDIAIPILNKDEETMFQFVGSAILHEKKMVDSITPDETLLYNIFQGKYDDAHMEVMNHASVLVVDANVKMKATGIEQTPKVSSKLKVVVTIEEMKEGTMQSVIEEELSKLLKKRFDLLTKKLKTNHSDILGFGQRFRNQMSDAQLKAWRDDIYPKLETELRVEVVIRNEGSIKSEIGDVKAYKLEPLKGRK</sequence>
<keyword evidence="12" id="KW-1185">Reference proteome</keyword>
<keyword evidence="3" id="KW-0309">Germination</keyword>
<dbReference type="PANTHER" id="PTHR35789">
    <property type="entry name" value="SPORE GERMINATION PROTEIN B3"/>
    <property type="match status" value="1"/>
</dbReference>
<dbReference type="InterPro" id="IPR008844">
    <property type="entry name" value="Spore_GerAC-like"/>
</dbReference>
<feature type="signal peptide" evidence="8">
    <location>
        <begin position="1"/>
        <end position="21"/>
    </location>
</feature>
<evidence type="ECO:0000259" key="10">
    <source>
        <dbReference type="Pfam" id="PF25198"/>
    </source>
</evidence>
<evidence type="ECO:0000256" key="8">
    <source>
        <dbReference type="SAM" id="SignalP"/>
    </source>
</evidence>
<evidence type="ECO:0000256" key="4">
    <source>
        <dbReference type="ARBA" id="ARBA00022729"/>
    </source>
</evidence>
<evidence type="ECO:0000259" key="9">
    <source>
        <dbReference type="Pfam" id="PF05504"/>
    </source>
</evidence>
<evidence type="ECO:0000256" key="2">
    <source>
        <dbReference type="ARBA" id="ARBA00007886"/>
    </source>
</evidence>
<dbReference type="GO" id="GO:0016020">
    <property type="term" value="C:membrane"/>
    <property type="evidence" value="ECO:0007669"/>
    <property type="project" value="UniProtKB-SubCell"/>
</dbReference>
<evidence type="ECO:0000313" key="11">
    <source>
        <dbReference type="EMBL" id="MBB3155863.1"/>
    </source>
</evidence>
<feature type="domain" description="Spore germination GerAC-like C-terminal" evidence="9">
    <location>
        <begin position="197"/>
        <end position="347"/>
    </location>
</feature>
<dbReference type="Pfam" id="PF05504">
    <property type="entry name" value="Spore_GerAC"/>
    <property type="match status" value="1"/>
</dbReference>
<keyword evidence="6" id="KW-0564">Palmitate</keyword>
<dbReference type="AlphaFoldDB" id="A0A7W5CDV2"/>
<dbReference type="Gene3D" id="3.30.300.210">
    <property type="entry name" value="Nutrient germinant receptor protein C, domain 3"/>
    <property type="match status" value="1"/>
</dbReference>
<evidence type="ECO:0000256" key="6">
    <source>
        <dbReference type="ARBA" id="ARBA00023139"/>
    </source>
</evidence>